<sequence length="81" mass="8788">MQAMPNICDSDVSSSNSAATLIISHDTDTHTDTPLRSSEILETAAATTNQLSPQSHISDMRPTVMPDSIPRNLHNNVNNKE</sequence>
<dbReference type="EMBL" id="HACG01017292">
    <property type="protein sequence ID" value="CEK64157.1"/>
    <property type="molecule type" value="Transcribed_RNA"/>
</dbReference>
<feature type="compositionally biased region" description="Polar residues" evidence="1">
    <location>
        <begin position="47"/>
        <end position="57"/>
    </location>
</feature>
<evidence type="ECO:0000313" key="2">
    <source>
        <dbReference type="EMBL" id="CEK64157.1"/>
    </source>
</evidence>
<feature type="region of interest" description="Disordered" evidence="1">
    <location>
        <begin position="47"/>
        <end position="81"/>
    </location>
</feature>
<accession>A0A0B6Z6Z3</accession>
<reference evidence="2" key="1">
    <citation type="submission" date="2014-12" db="EMBL/GenBank/DDBJ databases">
        <title>Insight into the proteome of Arion vulgaris.</title>
        <authorList>
            <person name="Aradska J."/>
            <person name="Bulat T."/>
            <person name="Smidak R."/>
            <person name="Sarate P."/>
            <person name="Gangsoo J."/>
            <person name="Sialana F."/>
            <person name="Bilban M."/>
            <person name="Lubec G."/>
        </authorList>
    </citation>
    <scope>NUCLEOTIDE SEQUENCE</scope>
    <source>
        <tissue evidence="2">Skin</tissue>
    </source>
</reference>
<gene>
    <name evidence="2" type="primary">ORF50778</name>
</gene>
<name>A0A0B6Z6Z3_9EUPU</name>
<protein>
    <submittedName>
        <fullName evidence="2">Uncharacterized protein</fullName>
    </submittedName>
</protein>
<organism evidence="2">
    <name type="scientific">Arion vulgaris</name>
    <dbReference type="NCBI Taxonomy" id="1028688"/>
    <lineage>
        <taxon>Eukaryota</taxon>
        <taxon>Metazoa</taxon>
        <taxon>Spiralia</taxon>
        <taxon>Lophotrochozoa</taxon>
        <taxon>Mollusca</taxon>
        <taxon>Gastropoda</taxon>
        <taxon>Heterobranchia</taxon>
        <taxon>Euthyneura</taxon>
        <taxon>Panpulmonata</taxon>
        <taxon>Eupulmonata</taxon>
        <taxon>Stylommatophora</taxon>
        <taxon>Helicina</taxon>
        <taxon>Arionoidea</taxon>
        <taxon>Arionidae</taxon>
        <taxon>Arion</taxon>
    </lineage>
</organism>
<proteinExistence type="predicted"/>
<feature type="non-terminal residue" evidence="2">
    <location>
        <position position="81"/>
    </location>
</feature>
<dbReference type="AlphaFoldDB" id="A0A0B6Z6Z3"/>
<evidence type="ECO:0000256" key="1">
    <source>
        <dbReference type="SAM" id="MobiDB-lite"/>
    </source>
</evidence>